<evidence type="ECO:0000256" key="1">
    <source>
        <dbReference type="SAM" id="MobiDB-lite"/>
    </source>
</evidence>
<name>A0A8T0A160_9BILA</name>
<proteinExistence type="predicted"/>
<reference evidence="2" key="1">
    <citation type="journal article" date="2020" name="Ecol. Evol.">
        <title>Genome structure and content of the rice root-knot nematode (Meloidogyne graminicola).</title>
        <authorList>
            <person name="Phan N.T."/>
            <person name="Danchin E.G.J."/>
            <person name="Klopp C."/>
            <person name="Perfus-Barbeoch L."/>
            <person name="Kozlowski D.K."/>
            <person name="Koutsovoulos G.D."/>
            <person name="Lopez-Roques C."/>
            <person name="Bouchez O."/>
            <person name="Zahm M."/>
            <person name="Besnard G."/>
            <person name="Bellafiore S."/>
        </authorList>
    </citation>
    <scope>NUCLEOTIDE SEQUENCE</scope>
    <source>
        <strain evidence="2">VN-18</strain>
    </source>
</reference>
<evidence type="ECO:0000313" key="2">
    <source>
        <dbReference type="EMBL" id="KAF7639036.1"/>
    </source>
</evidence>
<dbReference type="AlphaFoldDB" id="A0A8T0A160"/>
<keyword evidence="3" id="KW-1185">Reference proteome</keyword>
<dbReference type="Proteomes" id="UP000605970">
    <property type="component" value="Unassembled WGS sequence"/>
</dbReference>
<comment type="caution">
    <text evidence="2">The sequence shown here is derived from an EMBL/GenBank/DDBJ whole genome shotgun (WGS) entry which is preliminary data.</text>
</comment>
<feature type="compositionally biased region" description="Pro residues" evidence="1">
    <location>
        <begin position="107"/>
        <end position="122"/>
    </location>
</feature>
<feature type="compositionally biased region" description="Polar residues" evidence="1">
    <location>
        <begin position="93"/>
        <end position="106"/>
    </location>
</feature>
<dbReference type="OrthoDB" id="5910046at2759"/>
<feature type="region of interest" description="Disordered" evidence="1">
    <location>
        <begin position="79"/>
        <end position="122"/>
    </location>
</feature>
<accession>A0A8T0A160</accession>
<sequence>MLVYLQLDNVVQHQVVLMHHLVIIQEGILLEVIQLHILKIMDLMEEEKHSNEYSYNMDSSYESSGSSGYDKSYKKSKYKGNKYNSYGKDNNYENNGYYSDSYSHKTPSPPPPPSYNIPPPPNYLPSSYSPSFPNYPILPPPQPSIPSSIPSQTPLTTTILQQQSPLLTSPLPSPQLITQTSQSSYPLPPMPSTIIYSTSPTLTLPSTTNTNPNNILPQLSNEFPQIIGNKIIGTTTPSLYQGLYQPLNGKSSGLISNGGLLTDSTIGSFDNSASLLALPPSVSPSQDFLTNTQQSSLNPSITSYPPNGPFIINLSNGGLPSGYKINKKLIVLNKAKEKNVALAGIKTLKKEEVKSLKDLKINNNNKKTNY</sequence>
<protein>
    <submittedName>
        <fullName evidence="2">Uncharacterized protein</fullName>
    </submittedName>
</protein>
<evidence type="ECO:0000313" key="3">
    <source>
        <dbReference type="Proteomes" id="UP000605970"/>
    </source>
</evidence>
<dbReference type="EMBL" id="JABEBT010000008">
    <property type="protein sequence ID" value="KAF7639036.1"/>
    <property type="molecule type" value="Genomic_DNA"/>
</dbReference>
<organism evidence="2 3">
    <name type="scientific">Meloidogyne graminicola</name>
    <dbReference type="NCBI Taxonomy" id="189291"/>
    <lineage>
        <taxon>Eukaryota</taxon>
        <taxon>Metazoa</taxon>
        <taxon>Ecdysozoa</taxon>
        <taxon>Nematoda</taxon>
        <taxon>Chromadorea</taxon>
        <taxon>Rhabditida</taxon>
        <taxon>Tylenchina</taxon>
        <taxon>Tylenchomorpha</taxon>
        <taxon>Tylenchoidea</taxon>
        <taxon>Meloidogynidae</taxon>
        <taxon>Meloidogyninae</taxon>
        <taxon>Meloidogyne</taxon>
    </lineage>
</organism>
<gene>
    <name evidence="2" type="ORF">Mgra_00001563</name>
</gene>